<comment type="caution">
    <text evidence="16">The sequence shown here is derived from an EMBL/GenBank/DDBJ whole genome shotgun (WGS) entry which is preliminary data.</text>
</comment>
<dbReference type="AlphaFoldDB" id="A0A8T2TBG3"/>
<feature type="disulfide bond" evidence="13">
    <location>
        <begin position="110"/>
        <end position="115"/>
    </location>
</feature>
<dbReference type="OMA" id="LECPELW"/>
<dbReference type="InterPro" id="IPR019794">
    <property type="entry name" value="Peroxidases_AS"/>
</dbReference>
<dbReference type="EMBL" id="CM035419">
    <property type="protein sequence ID" value="KAH7416097.1"/>
    <property type="molecule type" value="Genomic_DNA"/>
</dbReference>
<evidence type="ECO:0000256" key="7">
    <source>
        <dbReference type="ARBA" id="ARBA00023004"/>
    </source>
</evidence>
<keyword evidence="14" id="KW-0964">Secreted</keyword>
<dbReference type="PRINTS" id="PR00461">
    <property type="entry name" value="PLPEROXIDASE"/>
</dbReference>
<dbReference type="EC" id="1.11.1.7" evidence="14"/>
<keyword evidence="5 11" id="KW-0479">Metal-binding</keyword>
<feature type="site" description="Transition state stabilizer" evidence="12">
    <location>
        <position position="104"/>
    </location>
</feature>
<feature type="binding site" evidence="11">
    <location>
        <position position="230"/>
    </location>
    <ligand>
        <name>Ca(2+)</name>
        <dbReference type="ChEBI" id="CHEBI:29108"/>
        <label>2</label>
    </ligand>
</feature>
<comment type="similarity">
    <text evidence="14">Belongs to the peroxidase family. Classical plant (class III) peroxidase subfamily.</text>
</comment>
<dbReference type="Pfam" id="PF00141">
    <property type="entry name" value="peroxidase"/>
    <property type="match status" value="1"/>
</dbReference>
<dbReference type="PANTHER" id="PTHR31517">
    <property type="match status" value="1"/>
</dbReference>
<dbReference type="GO" id="GO:0042744">
    <property type="term" value="P:hydrogen peroxide catabolic process"/>
    <property type="evidence" value="ECO:0007669"/>
    <property type="project" value="UniProtKB-KW"/>
</dbReference>
<dbReference type="GO" id="GO:0140825">
    <property type="term" value="F:lactoperoxidase activity"/>
    <property type="evidence" value="ECO:0007669"/>
    <property type="project" value="UniProtKB-EC"/>
</dbReference>
<feature type="disulfide bond" evidence="13">
    <location>
        <begin position="77"/>
        <end position="151"/>
    </location>
</feature>
<dbReference type="InterPro" id="IPR033905">
    <property type="entry name" value="Secretory_peroxidase"/>
</dbReference>
<sequence>MGIRKATRSSSMMHISASAGIVLLLTLLASFSIGICPQFPVDNTSTPSLSTLPFLSNTFPLLNASNSLSEDFYDLTCPRALTILNETLTHAISRNASIAPGLLRLAFHDCFVQGCDGSVLLSPELQDGPNRNSLRGLEVIDEAKRALEQECPGLISCADIIQLAARHAVVQTGGPFYPLALGRRDGFIMNGSLASAELPGPDLNISSVIKIFRRKGFNETDIVSLIGSHTIGQSKCSNFGQRLCNVQGTGMADPRFNASFFVQLSTACVLDSPITTEDNDQEKSACNCSPTSTVDLDYDTPTVFDNCFYKNVQQSRGVLATDAALLEHPTTSALVQAYAENEELFFEDFKHAMIKMSTLGVLSGLQGEIRRNCSIQN</sequence>
<name>A0A8T2TBG3_CERRI</name>
<evidence type="ECO:0000313" key="17">
    <source>
        <dbReference type="Proteomes" id="UP000825935"/>
    </source>
</evidence>
<feature type="binding site" evidence="11">
    <location>
        <position position="116"/>
    </location>
    <ligand>
        <name>Ca(2+)</name>
        <dbReference type="ChEBI" id="CHEBI:29108"/>
        <label>1</label>
    </ligand>
</feature>
<evidence type="ECO:0000256" key="13">
    <source>
        <dbReference type="PIRSR" id="PIRSR600823-5"/>
    </source>
</evidence>
<dbReference type="PRINTS" id="PR00458">
    <property type="entry name" value="PEROXIDASE"/>
</dbReference>
<evidence type="ECO:0000256" key="11">
    <source>
        <dbReference type="PIRSR" id="PIRSR600823-3"/>
    </source>
</evidence>
<evidence type="ECO:0000256" key="3">
    <source>
        <dbReference type="ARBA" id="ARBA00022559"/>
    </source>
</evidence>
<keyword evidence="3 14" id="KW-0575">Peroxidase</keyword>
<dbReference type="Proteomes" id="UP000825935">
    <property type="component" value="Chromosome 14"/>
</dbReference>
<feature type="binding site" evidence="11">
    <location>
        <position position="114"/>
    </location>
    <ligand>
        <name>Ca(2+)</name>
        <dbReference type="ChEBI" id="CHEBI:29108"/>
        <label>1</label>
    </ligand>
</feature>
<organism evidence="16 17">
    <name type="scientific">Ceratopteris richardii</name>
    <name type="common">Triangle waterfern</name>
    <dbReference type="NCBI Taxonomy" id="49495"/>
    <lineage>
        <taxon>Eukaryota</taxon>
        <taxon>Viridiplantae</taxon>
        <taxon>Streptophyta</taxon>
        <taxon>Embryophyta</taxon>
        <taxon>Tracheophyta</taxon>
        <taxon>Polypodiopsida</taxon>
        <taxon>Polypodiidae</taxon>
        <taxon>Polypodiales</taxon>
        <taxon>Pteridineae</taxon>
        <taxon>Pteridaceae</taxon>
        <taxon>Parkerioideae</taxon>
        <taxon>Ceratopteris</taxon>
    </lineage>
</organism>
<comment type="function">
    <text evidence="14">Removal of H(2)O(2), oxidation of toxic reductants, biosynthesis and degradation of lignin, suberization, auxin catabolism, response to environmental stresses such as wounding, pathogen attack and oxidative stress.</text>
</comment>
<evidence type="ECO:0000256" key="6">
    <source>
        <dbReference type="ARBA" id="ARBA00023002"/>
    </source>
</evidence>
<feature type="disulfide bond" evidence="13">
    <location>
        <begin position="157"/>
        <end position="373"/>
    </location>
</feature>
<evidence type="ECO:0000313" key="16">
    <source>
        <dbReference type="EMBL" id="KAH7416097.1"/>
    </source>
</evidence>
<keyword evidence="8 13" id="KW-1015">Disulfide bond</keyword>
<comment type="catalytic activity">
    <reaction evidence="1 14">
        <text>2 a phenolic donor + H2O2 = 2 a phenolic radical donor + 2 H2O</text>
        <dbReference type="Rhea" id="RHEA:56136"/>
        <dbReference type="ChEBI" id="CHEBI:15377"/>
        <dbReference type="ChEBI" id="CHEBI:16240"/>
        <dbReference type="ChEBI" id="CHEBI:139520"/>
        <dbReference type="ChEBI" id="CHEBI:139521"/>
        <dbReference type="EC" id="1.11.1.7"/>
    </reaction>
</comment>
<evidence type="ECO:0000256" key="1">
    <source>
        <dbReference type="ARBA" id="ARBA00000189"/>
    </source>
</evidence>
<dbReference type="PROSITE" id="PS50873">
    <property type="entry name" value="PEROXIDASE_4"/>
    <property type="match status" value="1"/>
</dbReference>
<feature type="active site" description="Proton acceptor" evidence="9">
    <location>
        <position position="108"/>
    </location>
</feature>
<dbReference type="InterPro" id="IPR000823">
    <property type="entry name" value="Peroxidase_pln"/>
</dbReference>
<feature type="binding site" evidence="10">
    <location>
        <position position="199"/>
    </location>
    <ligand>
        <name>substrate</name>
    </ligand>
</feature>
<dbReference type="Gene3D" id="1.10.420.10">
    <property type="entry name" value="Peroxidase, domain 2"/>
    <property type="match status" value="1"/>
</dbReference>
<keyword evidence="7 11" id="KW-0408">Iron</keyword>
<feature type="binding site" evidence="11">
    <location>
        <position position="305"/>
    </location>
    <ligand>
        <name>Ca(2+)</name>
        <dbReference type="ChEBI" id="CHEBI:29108"/>
        <label>2</label>
    </ligand>
</feature>
<dbReference type="InterPro" id="IPR019793">
    <property type="entry name" value="Peroxidases_heam-ligand_BS"/>
</dbReference>
<feature type="binding site" evidence="11">
    <location>
        <position position="297"/>
    </location>
    <ligand>
        <name>Ca(2+)</name>
        <dbReference type="ChEBI" id="CHEBI:29108"/>
        <label>2</label>
    </ligand>
</feature>
<dbReference type="SUPFAM" id="SSF48113">
    <property type="entry name" value="Heme-dependent peroxidases"/>
    <property type="match status" value="1"/>
</dbReference>
<comment type="similarity">
    <text evidence="2">Belongs to the peroxidase family. Ascorbate peroxidase subfamily.</text>
</comment>
<feature type="binding site" evidence="11">
    <location>
        <position position="109"/>
    </location>
    <ligand>
        <name>Ca(2+)</name>
        <dbReference type="ChEBI" id="CHEBI:29108"/>
        <label>1</label>
    </ligand>
</feature>
<feature type="domain" description="Plant heme peroxidase family profile" evidence="15">
    <location>
        <begin position="67"/>
        <end position="377"/>
    </location>
</feature>
<dbReference type="InterPro" id="IPR010255">
    <property type="entry name" value="Haem_peroxidase_sf"/>
</dbReference>
<accession>A0A8T2TBG3</accession>
<dbReference type="PROSITE" id="PS00435">
    <property type="entry name" value="PEROXIDASE_1"/>
    <property type="match status" value="1"/>
</dbReference>
<keyword evidence="14" id="KW-0376">Hydrogen peroxide</keyword>
<dbReference type="GO" id="GO:0046872">
    <property type="term" value="F:metal ion binding"/>
    <property type="evidence" value="ECO:0007669"/>
    <property type="project" value="UniProtKB-UniRule"/>
</dbReference>
<comment type="cofactor">
    <cofactor evidence="11 14">
        <name>heme b</name>
        <dbReference type="ChEBI" id="CHEBI:60344"/>
    </cofactor>
    <text evidence="11 14">Binds 1 heme b (iron(II)-protoporphyrin IX) group per subunit.</text>
</comment>
<evidence type="ECO:0000259" key="15">
    <source>
        <dbReference type="PROSITE" id="PS50873"/>
    </source>
</evidence>
<keyword evidence="11 14" id="KW-0106">Calcium</keyword>
<dbReference type="PROSITE" id="PS00436">
    <property type="entry name" value="PEROXIDASE_2"/>
    <property type="match status" value="1"/>
</dbReference>
<dbReference type="GO" id="GO:0020037">
    <property type="term" value="F:heme binding"/>
    <property type="evidence" value="ECO:0007669"/>
    <property type="project" value="UniProtKB-UniRule"/>
</dbReference>
<keyword evidence="17" id="KW-1185">Reference proteome</keyword>
<evidence type="ECO:0000256" key="4">
    <source>
        <dbReference type="ARBA" id="ARBA00022617"/>
    </source>
</evidence>
<protein>
    <recommendedName>
        <fullName evidence="14">Peroxidase</fullName>
        <ecNumber evidence="14">1.11.1.7</ecNumber>
    </recommendedName>
</protein>
<dbReference type="OrthoDB" id="2113341at2759"/>
<keyword evidence="4 14" id="KW-0349">Heme</keyword>
<comment type="cofactor">
    <cofactor evidence="11 14">
        <name>Ca(2+)</name>
        <dbReference type="ChEBI" id="CHEBI:29108"/>
    </cofactor>
    <text evidence="11 14">Binds 2 calcium ions per subunit.</text>
</comment>
<feature type="binding site" evidence="11">
    <location>
        <position position="118"/>
    </location>
    <ligand>
        <name>Ca(2+)</name>
        <dbReference type="ChEBI" id="CHEBI:29108"/>
        <label>1</label>
    </ligand>
</feature>
<dbReference type="GO" id="GO:0006979">
    <property type="term" value="P:response to oxidative stress"/>
    <property type="evidence" value="ECO:0007669"/>
    <property type="project" value="UniProtKB-UniRule"/>
</dbReference>
<dbReference type="InterPro" id="IPR002016">
    <property type="entry name" value="Haem_peroxidase"/>
</dbReference>
<dbReference type="Gene3D" id="1.10.520.10">
    <property type="match status" value="1"/>
</dbReference>
<proteinExistence type="inferred from homology"/>
<evidence type="ECO:0000256" key="12">
    <source>
        <dbReference type="PIRSR" id="PIRSR600823-4"/>
    </source>
</evidence>
<evidence type="ECO:0000256" key="8">
    <source>
        <dbReference type="ARBA" id="ARBA00023157"/>
    </source>
</evidence>
<feature type="binding site" evidence="11">
    <location>
        <position position="112"/>
    </location>
    <ligand>
        <name>Ca(2+)</name>
        <dbReference type="ChEBI" id="CHEBI:29108"/>
        <label>1</label>
    </ligand>
</feature>
<dbReference type="FunFam" id="1.10.420.10:FF:000001">
    <property type="entry name" value="Peroxidase"/>
    <property type="match status" value="1"/>
</dbReference>
<reference evidence="16" key="1">
    <citation type="submission" date="2021-08" db="EMBL/GenBank/DDBJ databases">
        <title>WGS assembly of Ceratopteris richardii.</title>
        <authorList>
            <person name="Marchant D.B."/>
            <person name="Chen G."/>
            <person name="Jenkins J."/>
            <person name="Shu S."/>
            <person name="Leebens-Mack J."/>
            <person name="Grimwood J."/>
            <person name="Schmutz J."/>
            <person name="Soltis P."/>
            <person name="Soltis D."/>
            <person name="Chen Z.-H."/>
        </authorList>
    </citation>
    <scope>NUCLEOTIDE SEQUENCE</scope>
    <source>
        <strain evidence="16">Whitten #5841</strain>
        <tissue evidence="16">Leaf</tissue>
    </source>
</reference>
<feature type="binding site" description="axial binding residue" evidence="11">
    <location>
        <position position="229"/>
    </location>
    <ligand>
        <name>heme b</name>
        <dbReference type="ChEBI" id="CHEBI:60344"/>
    </ligand>
    <ligandPart>
        <name>Fe</name>
        <dbReference type="ChEBI" id="CHEBI:18248"/>
    </ligandPart>
</feature>
<feature type="binding site" evidence="11">
    <location>
        <position position="124"/>
    </location>
    <ligand>
        <name>Ca(2+)</name>
        <dbReference type="ChEBI" id="CHEBI:29108"/>
        <label>1</label>
    </ligand>
</feature>
<gene>
    <name evidence="16" type="ORF">KP509_14G075000</name>
</gene>
<dbReference type="PANTHER" id="PTHR31517:SF84">
    <property type="entry name" value="PEROXIDASE"/>
    <property type="match status" value="1"/>
</dbReference>
<evidence type="ECO:0000256" key="10">
    <source>
        <dbReference type="PIRSR" id="PIRSR600823-2"/>
    </source>
</evidence>
<feature type="binding site" evidence="11">
    <location>
        <position position="300"/>
    </location>
    <ligand>
        <name>Ca(2+)</name>
        <dbReference type="ChEBI" id="CHEBI:29108"/>
        <label>2</label>
    </ligand>
</feature>
<evidence type="ECO:0000256" key="5">
    <source>
        <dbReference type="ARBA" id="ARBA00022723"/>
    </source>
</evidence>
<evidence type="ECO:0000256" key="2">
    <source>
        <dbReference type="ARBA" id="ARBA00006873"/>
    </source>
</evidence>
<keyword evidence="6 14" id="KW-0560">Oxidoreductase</keyword>
<dbReference type="GO" id="GO:0005576">
    <property type="term" value="C:extracellular region"/>
    <property type="evidence" value="ECO:0007669"/>
    <property type="project" value="UniProtKB-SubCell"/>
</dbReference>
<feature type="disulfide bond" evidence="13">
    <location>
        <begin position="236"/>
        <end position="268"/>
    </location>
</feature>
<comment type="subcellular location">
    <subcellularLocation>
        <location evidence="14">Secreted</location>
    </subcellularLocation>
</comment>
<evidence type="ECO:0000256" key="9">
    <source>
        <dbReference type="PIRSR" id="PIRSR600823-1"/>
    </source>
</evidence>
<evidence type="ECO:0000256" key="14">
    <source>
        <dbReference type="RuleBase" id="RU362060"/>
    </source>
</evidence>
<dbReference type="CDD" id="cd00693">
    <property type="entry name" value="secretory_peroxidase"/>
    <property type="match status" value="1"/>
</dbReference>